<dbReference type="EMBL" id="CZAE01000010">
    <property type="protein sequence ID" value="CUP36248.1"/>
    <property type="molecule type" value="Genomic_DNA"/>
</dbReference>
<evidence type="ECO:0000313" key="2">
    <source>
        <dbReference type="EMBL" id="CUP36248.1"/>
    </source>
</evidence>
<feature type="region of interest" description="Disordered" evidence="1">
    <location>
        <begin position="65"/>
        <end position="89"/>
    </location>
</feature>
<evidence type="ECO:0000313" key="4">
    <source>
        <dbReference type="Proteomes" id="UP000095606"/>
    </source>
</evidence>
<feature type="region of interest" description="Disordered" evidence="1">
    <location>
        <begin position="1"/>
        <end position="45"/>
    </location>
</feature>
<feature type="compositionally biased region" description="Basic and acidic residues" evidence="1">
    <location>
        <begin position="25"/>
        <end position="45"/>
    </location>
</feature>
<dbReference type="AlphaFoldDB" id="A0A174MPH8"/>
<accession>A0A174MPH8</accession>
<sequence length="89" mass="10132">MRGGRPPMGGSEPPIMGEGNFPDDMGERPMMNKEQNVEDIQKKAAEAKKKKIKKILTPEQYAKWQTEQATARQKAPQMRMHKGNHTNKI</sequence>
<feature type="compositionally biased region" description="Basic residues" evidence="1">
    <location>
        <begin position="79"/>
        <end position="89"/>
    </location>
</feature>
<dbReference type="EMBL" id="CACRSZ010000029">
    <property type="protein sequence ID" value="VYS95779.1"/>
    <property type="molecule type" value="Genomic_DNA"/>
</dbReference>
<dbReference type="GeneID" id="69587667"/>
<name>A0A174MPH8_9BACE</name>
<evidence type="ECO:0000313" key="3">
    <source>
        <dbReference type="EMBL" id="VYS95779.1"/>
    </source>
</evidence>
<reference evidence="2 4" key="1">
    <citation type="submission" date="2015-09" db="EMBL/GenBank/DDBJ databases">
        <authorList>
            <consortium name="Pathogen Informatics"/>
        </authorList>
    </citation>
    <scope>NUCLEOTIDE SEQUENCE [LARGE SCALE GENOMIC DNA]</scope>
    <source>
        <strain evidence="2 4">2789STDY5834846</strain>
    </source>
</reference>
<evidence type="ECO:0000256" key="1">
    <source>
        <dbReference type="SAM" id="MobiDB-lite"/>
    </source>
</evidence>
<accession>A0A6N2SS05</accession>
<dbReference type="RefSeq" id="WP_224207246.1">
    <property type="nucleotide sequence ID" value="NZ_CABMFH010000010.1"/>
</dbReference>
<organism evidence="2 4">
    <name type="scientific">Bacteroides faecis</name>
    <dbReference type="NCBI Taxonomy" id="674529"/>
    <lineage>
        <taxon>Bacteria</taxon>
        <taxon>Pseudomonadati</taxon>
        <taxon>Bacteroidota</taxon>
        <taxon>Bacteroidia</taxon>
        <taxon>Bacteroidales</taxon>
        <taxon>Bacteroidaceae</taxon>
        <taxon>Bacteroides</taxon>
    </lineage>
</organism>
<evidence type="ECO:0008006" key="5">
    <source>
        <dbReference type="Google" id="ProtNLM"/>
    </source>
</evidence>
<protein>
    <recommendedName>
        <fullName evidence="5">DUF4890 domain-containing protein</fullName>
    </recommendedName>
</protein>
<proteinExistence type="predicted"/>
<dbReference type="Proteomes" id="UP000095606">
    <property type="component" value="Unassembled WGS sequence"/>
</dbReference>
<gene>
    <name evidence="3" type="ORF">BFLFYP10_00300</name>
    <name evidence="2" type="ORF">ERS852461_02426</name>
</gene>
<reference evidence="3" key="2">
    <citation type="submission" date="2019-11" db="EMBL/GenBank/DDBJ databases">
        <authorList>
            <person name="Feng L."/>
        </authorList>
    </citation>
    <scope>NUCLEOTIDE SEQUENCE</scope>
    <source>
        <strain evidence="3">BfaecisLFYP10</strain>
    </source>
</reference>